<protein>
    <submittedName>
        <fullName evidence="4">BgtAc-31548</fullName>
    </submittedName>
</protein>
<name>A0A9X9QG04_BLUGR</name>
<feature type="compositionally biased region" description="Polar residues" evidence="2">
    <location>
        <begin position="72"/>
        <end position="93"/>
    </location>
</feature>
<dbReference type="EMBL" id="LR026993">
    <property type="protein sequence ID" value="VDB94534.1"/>
    <property type="molecule type" value="Genomic_DNA"/>
</dbReference>
<keyword evidence="1" id="KW-0863">Zinc-finger</keyword>
<proteinExistence type="predicted"/>
<dbReference type="GO" id="GO:0003676">
    <property type="term" value="F:nucleic acid binding"/>
    <property type="evidence" value="ECO:0007669"/>
    <property type="project" value="InterPro"/>
</dbReference>
<evidence type="ECO:0000313" key="5">
    <source>
        <dbReference type="Proteomes" id="UP000324639"/>
    </source>
</evidence>
<evidence type="ECO:0000256" key="2">
    <source>
        <dbReference type="SAM" id="MobiDB-lite"/>
    </source>
</evidence>
<feature type="compositionally biased region" description="Polar residues" evidence="2">
    <location>
        <begin position="418"/>
        <end position="435"/>
    </location>
</feature>
<dbReference type="Proteomes" id="UP000324639">
    <property type="component" value="Chromosome Bgt_-10"/>
</dbReference>
<evidence type="ECO:0000256" key="1">
    <source>
        <dbReference type="PROSITE-ProRule" id="PRU00047"/>
    </source>
</evidence>
<sequence>MSESSKSAPEHPTILSLRKKLRESNENVDIRIGALEKRMDKIKIMTTTRLDRIEALLQQLVSEKIKENPSVDTKLNSKVVDSSASQPASSQEYGKSFPTEEITTLNLENSPLTSMEKFVKDAWPEALLARNIEDNMYTSSKNRVVIKPEYCLKKADITVFEKLQHIQSAFRIALVPYHLWAERLSHELDGDFMGIRVWSASRHNLTWVEILHAIFVAMTDHDALRSPLTTFSSVAPIKMESVIVFTKQFRQAFYMLSANDRNSPLVTTMITDICSKHLPRIWTHAEPSMNNLLNYQRIEKVVQVTERVCNWSKEEQTFSFDSSPSLNTLIEQPLTDAHTFSTAASAFLQGMTDQAFPTNNDLCYCCGKKGHWANTCHHQREMPRNSRTQIEPQKRGIQYCQPDLTQRFNALRSKPSMARSNHQTTSNNRPQHNKSYIVNTKDFTDEEWESLQKLGAEEYESSSLKYDDMHEDLADDEET</sequence>
<accession>A0A9X9QG04</accession>
<feature type="region of interest" description="Disordered" evidence="2">
    <location>
        <begin position="459"/>
        <end position="479"/>
    </location>
</feature>
<dbReference type="InterPro" id="IPR001878">
    <property type="entry name" value="Znf_CCHC"/>
</dbReference>
<dbReference type="InterPro" id="IPR036875">
    <property type="entry name" value="Znf_CCHC_sf"/>
</dbReference>
<evidence type="ECO:0000313" key="4">
    <source>
        <dbReference type="EMBL" id="VDB94534.1"/>
    </source>
</evidence>
<dbReference type="SUPFAM" id="SSF57756">
    <property type="entry name" value="Retrovirus zinc finger-like domains"/>
    <property type="match status" value="1"/>
</dbReference>
<dbReference type="PROSITE" id="PS50158">
    <property type="entry name" value="ZF_CCHC"/>
    <property type="match status" value="1"/>
</dbReference>
<feature type="region of interest" description="Disordered" evidence="2">
    <location>
        <begin position="413"/>
        <end position="435"/>
    </location>
</feature>
<organism evidence="4 5">
    <name type="scientific">Blumeria graminis f. sp. tritici</name>
    <dbReference type="NCBI Taxonomy" id="62690"/>
    <lineage>
        <taxon>Eukaryota</taxon>
        <taxon>Fungi</taxon>
        <taxon>Dikarya</taxon>
        <taxon>Ascomycota</taxon>
        <taxon>Pezizomycotina</taxon>
        <taxon>Leotiomycetes</taxon>
        <taxon>Erysiphales</taxon>
        <taxon>Erysiphaceae</taxon>
        <taxon>Blumeria</taxon>
    </lineage>
</organism>
<dbReference type="GO" id="GO:0008270">
    <property type="term" value="F:zinc ion binding"/>
    <property type="evidence" value="ECO:0007669"/>
    <property type="project" value="UniProtKB-KW"/>
</dbReference>
<gene>
    <name evidence="4" type="ORF">BGT96224V316_LOCUS7715</name>
</gene>
<dbReference type="Gene3D" id="4.10.60.10">
    <property type="entry name" value="Zinc finger, CCHC-type"/>
    <property type="match status" value="1"/>
</dbReference>
<feature type="region of interest" description="Disordered" evidence="2">
    <location>
        <begin position="72"/>
        <end position="97"/>
    </location>
</feature>
<keyword evidence="1" id="KW-0862">Zinc</keyword>
<keyword evidence="1" id="KW-0479">Metal-binding</keyword>
<reference evidence="4 5" key="1">
    <citation type="submission" date="2018-08" db="EMBL/GenBank/DDBJ databases">
        <authorList>
            <person name="Muller C M."/>
        </authorList>
    </citation>
    <scope>NUCLEOTIDE SEQUENCE [LARGE SCALE GENOMIC DNA]</scope>
</reference>
<dbReference type="AlphaFoldDB" id="A0A9X9QG04"/>
<keyword evidence="5" id="KW-1185">Reference proteome</keyword>
<feature type="domain" description="CCHC-type" evidence="3">
    <location>
        <begin position="363"/>
        <end position="376"/>
    </location>
</feature>
<evidence type="ECO:0000259" key="3">
    <source>
        <dbReference type="PROSITE" id="PS50158"/>
    </source>
</evidence>